<proteinExistence type="predicted"/>
<dbReference type="Pfam" id="PF06804">
    <property type="entry name" value="Lipoprotein_18"/>
    <property type="match status" value="1"/>
</dbReference>
<dbReference type="EMBL" id="JTAK01000002">
    <property type="protein sequence ID" value="KHO65550.1"/>
    <property type="molecule type" value="Genomic_DNA"/>
</dbReference>
<organism evidence="1 2">
    <name type="scientific">Pseudomonas flexibilis</name>
    <dbReference type="NCBI Taxonomy" id="706570"/>
    <lineage>
        <taxon>Bacteria</taxon>
        <taxon>Pseudomonadati</taxon>
        <taxon>Pseudomonadota</taxon>
        <taxon>Gammaproteobacteria</taxon>
        <taxon>Pseudomonadales</taxon>
        <taxon>Pseudomonadaceae</taxon>
        <taxon>Pseudomonas</taxon>
    </lineage>
</organism>
<comment type="caution">
    <text evidence="1">The sequence shown here is derived from an EMBL/GenBank/DDBJ whole genome shotgun (WGS) entry which is preliminary data.</text>
</comment>
<dbReference type="OrthoDB" id="9772575at2"/>
<accession>A0A0B3BSG7</accession>
<keyword evidence="2" id="KW-1185">Reference proteome</keyword>
<keyword evidence="1" id="KW-0449">Lipoprotein</keyword>
<dbReference type="RefSeq" id="WP_039606149.1">
    <property type="nucleotide sequence ID" value="NZ_FMUP01000001.1"/>
</dbReference>
<dbReference type="Proteomes" id="UP000030980">
    <property type="component" value="Unassembled WGS sequence"/>
</dbReference>
<gene>
    <name evidence="1" type="ORF">PT85_05665</name>
</gene>
<evidence type="ECO:0000313" key="2">
    <source>
        <dbReference type="Proteomes" id="UP000030980"/>
    </source>
</evidence>
<sequence length="361" mass="39166">MKRLAGLTALALIITGTGGCSWLGFRDRGSDYLQAQQTAPMRLPEGVQAKHLDPLLPIPTQIPTLAARDDEFETPRPQALAAGPDSGEFSLQKSGDARWLLALRPPAEVWPLARQYFERNGLAIAEERPQTGEFITAWQRYDRLSPELSRRLGGRVTVAAPDAQVRVRVRIEPGVQRNTSEIFLAAVERPADSTANLSFPSRSANQALDSALLDELLAGLERGAGQGGSVSLAARSADSRVRVTAGEDGSGNPVLNVEADFDRSWSSIGRALERADLRIDDLNRSLGLYYLNLSGDARKPGEKPGFFGRLFGSDEAAGERYQVRLTRLGNGVQVSLEQDADTLAPKDIAQRVLGQIQSNLN</sequence>
<dbReference type="PROSITE" id="PS51257">
    <property type="entry name" value="PROKAR_LIPOPROTEIN"/>
    <property type="match status" value="1"/>
</dbReference>
<dbReference type="InterPro" id="IPR010653">
    <property type="entry name" value="NlpB/DapX"/>
</dbReference>
<dbReference type="InterPro" id="IPR042268">
    <property type="entry name" value="BamC_C"/>
</dbReference>
<dbReference type="AlphaFoldDB" id="A0A0B3BSG7"/>
<protein>
    <submittedName>
        <fullName evidence="1">Lipoprotein</fullName>
    </submittedName>
</protein>
<dbReference type="STRING" id="706570.PT85_05665"/>
<evidence type="ECO:0000313" key="1">
    <source>
        <dbReference type="EMBL" id="KHO65550.1"/>
    </source>
</evidence>
<reference evidence="1 2" key="1">
    <citation type="submission" date="2014-11" db="EMBL/GenBank/DDBJ databases">
        <title>Genome sequence of Pseudomonas tuomuerensis JCM 14085.</title>
        <authorList>
            <person name="Shin S.-K."/>
            <person name="Yi H."/>
        </authorList>
    </citation>
    <scope>NUCLEOTIDE SEQUENCE [LARGE SCALE GENOMIC DNA]</scope>
    <source>
        <strain evidence="1 2">JCM 14085</strain>
    </source>
</reference>
<dbReference type="Gene3D" id="3.30.310.170">
    <property type="entry name" value="Outer membrane protein assembly factor BamC"/>
    <property type="match status" value="1"/>
</dbReference>
<name>A0A0B3BSG7_9PSED</name>